<dbReference type="EMBL" id="JBBPFD010000001">
    <property type="protein sequence ID" value="KAK7944891.1"/>
    <property type="molecule type" value="Genomic_DNA"/>
</dbReference>
<feature type="compositionally biased region" description="Polar residues" evidence="2">
    <location>
        <begin position="13"/>
        <end position="30"/>
    </location>
</feature>
<organism evidence="4 5">
    <name type="scientific">Mugilogobius chulae</name>
    <name type="common">yellowstripe goby</name>
    <dbReference type="NCBI Taxonomy" id="88201"/>
    <lineage>
        <taxon>Eukaryota</taxon>
        <taxon>Metazoa</taxon>
        <taxon>Chordata</taxon>
        <taxon>Craniata</taxon>
        <taxon>Vertebrata</taxon>
        <taxon>Euteleostomi</taxon>
        <taxon>Actinopterygii</taxon>
        <taxon>Neopterygii</taxon>
        <taxon>Teleostei</taxon>
        <taxon>Neoteleostei</taxon>
        <taxon>Acanthomorphata</taxon>
        <taxon>Gobiaria</taxon>
        <taxon>Gobiiformes</taxon>
        <taxon>Gobioidei</taxon>
        <taxon>Gobiidae</taxon>
        <taxon>Gobionellinae</taxon>
        <taxon>Mugilogobius</taxon>
    </lineage>
</organism>
<feature type="domain" description="C-type lectin" evidence="3">
    <location>
        <begin position="63"/>
        <end position="186"/>
    </location>
</feature>
<comment type="caution">
    <text evidence="4">The sequence shown here is derived from an EMBL/GenBank/DDBJ whole genome shotgun (WGS) entry which is preliminary data.</text>
</comment>
<evidence type="ECO:0000256" key="2">
    <source>
        <dbReference type="SAM" id="MobiDB-lite"/>
    </source>
</evidence>
<dbReference type="PANTHER" id="PTHR45784:SF3">
    <property type="entry name" value="C-TYPE LECTIN DOMAIN FAMILY 4 MEMBER K-LIKE-RELATED"/>
    <property type="match status" value="1"/>
</dbReference>
<dbReference type="PANTHER" id="PTHR45784">
    <property type="entry name" value="C-TYPE LECTIN DOMAIN FAMILY 20 MEMBER A-RELATED"/>
    <property type="match status" value="1"/>
</dbReference>
<dbReference type="SMART" id="SM00034">
    <property type="entry name" value="CLECT"/>
    <property type="match status" value="2"/>
</dbReference>
<dbReference type="InterPro" id="IPR001304">
    <property type="entry name" value="C-type_lectin-like"/>
</dbReference>
<dbReference type="CDD" id="cd00037">
    <property type="entry name" value="CLECT"/>
    <property type="match status" value="1"/>
</dbReference>
<accession>A0AAW0Q1G0</accession>
<name>A0AAW0Q1G0_9GOBI</name>
<dbReference type="Proteomes" id="UP001460270">
    <property type="component" value="Unassembled WGS sequence"/>
</dbReference>
<keyword evidence="1" id="KW-1015">Disulfide bond</keyword>
<reference evidence="5" key="1">
    <citation type="submission" date="2024-04" db="EMBL/GenBank/DDBJ databases">
        <title>Salinicola lusitanus LLJ914,a marine bacterium isolated from the Okinawa Trough.</title>
        <authorList>
            <person name="Li J."/>
        </authorList>
    </citation>
    <scope>NUCLEOTIDE SEQUENCE [LARGE SCALE GENOMIC DNA]</scope>
</reference>
<dbReference type="PROSITE" id="PS00615">
    <property type="entry name" value="C_TYPE_LECTIN_1"/>
    <property type="match status" value="2"/>
</dbReference>
<evidence type="ECO:0000313" key="4">
    <source>
        <dbReference type="EMBL" id="KAK7944891.1"/>
    </source>
</evidence>
<protein>
    <recommendedName>
        <fullName evidence="3">C-type lectin domain-containing protein</fullName>
    </recommendedName>
</protein>
<keyword evidence="5" id="KW-1185">Reference proteome</keyword>
<evidence type="ECO:0000259" key="3">
    <source>
        <dbReference type="PROSITE" id="PS50041"/>
    </source>
</evidence>
<sequence length="353" mass="39893">MGTIKEQKGGTPGQPNFGESKSRPEIQSSPGLRPGLHEQSHCSGRLESVKADDKVLKVSSQLYPMRKYYYVDITKTWHDARAYCKENYHDLAVYDSLEDVQLLSKPSVYSWIGLSDDITNWRPTMGNASNSWIWSATGKHSRTGYQNFLYPSQPNRYSPDEVCIIMDGAGKWLDYTCNVNAVFVCFTDTGSGISYTYVTPSMWQPAAVAYCRQHHTDLVIIEDAETNDKIVKSKPAVNTWIGLSRKPWVWTDGSPVTFSNWKTGHPASGTELFCVAENEMREWISVGCANSYTFICHRVYTLMNKVTVSFQSSANMADPSLQLQLLQQLEQVIRAHGFHVSKLSWSIEPKIQM</sequence>
<dbReference type="PROSITE" id="PS50041">
    <property type="entry name" value="C_TYPE_LECTIN_2"/>
    <property type="match status" value="2"/>
</dbReference>
<proteinExistence type="predicted"/>
<dbReference type="SUPFAM" id="SSF56436">
    <property type="entry name" value="C-type lectin-like"/>
    <property type="match status" value="2"/>
</dbReference>
<dbReference type="Gene3D" id="3.10.100.10">
    <property type="entry name" value="Mannose-Binding Protein A, subunit A"/>
    <property type="match status" value="2"/>
</dbReference>
<evidence type="ECO:0000256" key="1">
    <source>
        <dbReference type="ARBA" id="ARBA00023157"/>
    </source>
</evidence>
<dbReference type="InterPro" id="IPR016186">
    <property type="entry name" value="C-type_lectin-like/link_sf"/>
</dbReference>
<feature type="region of interest" description="Disordered" evidence="2">
    <location>
        <begin position="1"/>
        <end position="39"/>
    </location>
</feature>
<dbReference type="InterPro" id="IPR018378">
    <property type="entry name" value="C-type_lectin_CS"/>
</dbReference>
<gene>
    <name evidence="4" type="ORF">WMY93_000619</name>
</gene>
<dbReference type="InterPro" id="IPR016187">
    <property type="entry name" value="CTDL_fold"/>
</dbReference>
<dbReference type="AlphaFoldDB" id="A0AAW0Q1G0"/>
<feature type="domain" description="C-type lectin" evidence="3">
    <location>
        <begin position="207"/>
        <end position="297"/>
    </location>
</feature>
<dbReference type="Pfam" id="PF00059">
    <property type="entry name" value="Lectin_C"/>
    <property type="match status" value="2"/>
</dbReference>
<evidence type="ECO:0000313" key="5">
    <source>
        <dbReference type="Proteomes" id="UP001460270"/>
    </source>
</evidence>